<dbReference type="EMBL" id="JBANRG010000052">
    <property type="protein sequence ID" value="KAK7444085.1"/>
    <property type="molecule type" value="Genomic_DNA"/>
</dbReference>
<evidence type="ECO:0000313" key="1">
    <source>
        <dbReference type="EMBL" id="KAK7444085.1"/>
    </source>
</evidence>
<name>A0ABR1J2C0_9AGAR</name>
<proteinExistence type="predicted"/>
<gene>
    <name evidence="1" type="ORF">VKT23_015483</name>
</gene>
<evidence type="ECO:0000313" key="2">
    <source>
        <dbReference type="Proteomes" id="UP001498398"/>
    </source>
</evidence>
<reference evidence="1 2" key="1">
    <citation type="submission" date="2024-01" db="EMBL/GenBank/DDBJ databases">
        <title>A draft genome for the cacao thread blight pathogen Marasmiellus scandens.</title>
        <authorList>
            <person name="Baruah I.K."/>
            <person name="Leung J."/>
            <person name="Bukari Y."/>
            <person name="Amoako-Attah I."/>
            <person name="Meinhardt L.W."/>
            <person name="Bailey B.A."/>
            <person name="Cohen S.P."/>
        </authorList>
    </citation>
    <scope>NUCLEOTIDE SEQUENCE [LARGE SCALE GENOMIC DNA]</scope>
    <source>
        <strain evidence="1 2">GH-19</strain>
    </source>
</reference>
<accession>A0ABR1J2C0</accession>
<dbReference type="Proteomes" id="UP001498398">
    <property type="component" value="Unassembled WGS sequence"/>
</dbReference>
<keyword evidence="2" id="KW-1185">Reference proteome</keyword>
<comment type="caution">
    <text evidence="1">The sequence shown here is derived from an EMBL/GenBank/DDBJ whole genome shotgun (WGS) entry which is preliminary data.</text>
</comment>
<sequence>MDHSFGYEDLNPGFTYANDLPDSFTRFSSDASAPTTDFYPDLQNGTTPHINETVSVSADPLQTTQNPLIPRSIDPSAEWTSLDPQADLTHDALAEFPVLDYYRQVLVGIDDIL</sequence>
<organism evidence="1 2">
    <name type="scientific">Marasmiellus scandens</name>
    <dbReference type="NCBI Taxonomy" id="2682957"/>
    <lineage>
        <taxon>Eukaryota</taxon>
        <taxon>Fungi</taxon>
        <taxon>Dikarya</taxon>
        <taxon>Basidiomycota</taxon>
        <taxon>Agaricomycotina</taxon>
        <taxon>Agaricomycetes</taxon>
        <taxon>Agaricomycetidae</taxon>
        <taxon>Agaricales</taxon>
        <taxon>Marasmiineae</taxon>
        <taxon>Omphalotaceae</taxon>
        <taxon>Marasmiellus</taxon>
    </lineage>
</organism>
<protein>
    <submittedName>
        <fullName evidence="1">Uncharacterized protein</fullName>
    </submittedName>
</protein>